<sequence>MVWKMEYRVWLLLPLAHVNKQELTKISNRQIVLVVTISDGFYKMFFGIKDDVSDSRTTDKPEQA</sequence>
<organism evidence="1 2">
    <name type="scientific">Brassica napus</name>
    <name type="common">Rape</name>
    <dbReference type="NCBI Taxonomy" id="3708"/>
    <lineage>
        <taxon>Eukaryota</taxon>
        <taxon>Viridiplantae</taxon>
        <taxon>Streptophyta</taxon>
        <taxon>Embryophyta</taxon>
        <taxon>Tracheophyta</taxon>
        <taxon>Spermatophyta</taxon>
        <taxon>Magnoliopsida</taxon>
        <taxon>eudicotyledons</taxon>
        <taxon>Gunneridae</taxon>
        <taxon>Pentapetalae</taxon>
        <taxon>rosids</taxon>
        <taxon>malvids</taxon>
        <taxon>Brassicales</taxon>
        <taxon>Brassicaceae</taxon>
        <taxon>Brassiceae</taxon>
        <taxon>Brassica</taxon>
    </lineage>
</organism>
<name>A0ABQ8EQ98_BRANA</name>
<keyword evidence="2" id="KW-1185">Reference proteome</keyword>
<accession>A0ABQ8EQ98</accession>
<dbReference type="EMBL" id="JAGKQM010000001">
    <property type="protein sequence ID" value="KAH0943864.1"/>
    <property type="molecule type" value="Genomic_DNA"/>
</dbReference>
<reference evidence="1 2" key="1">
    <citation type="submission" date="2021-05" db="EMBL/GenBank/DDBJ databases">
        <title>Genome Assembly of Synthetic Allotetraploid Brassica napus Reveals Homoeologous Exchanges between Subgenomes.</title>
        <authorList>
            <person name="Davis J.T."/>
        </authorList>
    </citation>
    <scope>NUCLEOTIDE SEQUENCE [LARGE SCALE GENOMIC DNA]</scope>
    <source>
        <strain evidence="2">cv. Da-Ae</strain>
        <tissue evidence="1">Seedling</tissue>
    </source>
</reference>
<dbReference type="Proteomes" id="UP000824890">
    <property type="component" value="Unassembled WGS sequence"/>
</dbReference>
<evidence type="ECO:0000313" key="2">
    <source>
        <dbReference type="Proteomes" id="UP000824890"/>
    </source>
</evidence>
<gene>
    <name evidence="1" type="ORF">HID58_003501</name>
</gene>
<comment type="caution">
    <text evidence="1">The sequence shown here is derived from an EMBL/GenBank/DDBJ whole genome shotgun (WGS) entry which is preliminary data.</text>
</comment>
<proteinExistence type="predicted"/>
<evidence type="ECO:0000313" key="1">
    <source>
        <dbReference type="EMBL" id="KAH0943864.1"/>
    </source>
</evidence>
<protein>
    <submittedName>
        <fullName evidence="1">Uncharacterized protein</fullName>
    </submittedName>
</protein>